<evidence type="ECO:0000256" key="3">
    <source>
        <dbReference type="ARBA" id="ARBA00022989"/>
    </source>
</evidence>
<comment type="subcellular location">
    <subcellularLocation>
        <location evidence="1">Membrane</location>
        <topology evidence="1">Multi-pass membrane protein</topology>
    </subcellularLocation>
</comment>
<dbReference type="Proteomes" id="UP000176629">
    <property type="component" value="Unassembled WGS sequence"/>
</dbReference>
<evidence type="ECO:0000256" key="5">
    <source>
        <dbReference type="SAM" id="Phobius"/>
    </source>
</evidence>
<evidence type="ECO:0000256" key="2">
    <source>
        <dbReference type="ARBA" id="ARBA00022692"/>
    </source>
</evidence>
<name>A0A1F6XIE3_9BACT</name>
<keyword evidence="3 5" id="KW-1133">Transmembrane helix</keyword>
<feature type="transmembrane region" description="Helical" evidence="5">
    <location>
        <begin position="20"/>
        <end position="38"/>
    </location>
</feature>
<dbReference type="InterPro" id="IPR019109">
    <property type="entry name" value="MamF_MmsF"/>
</dbReference>
<accession>A0A1F6XIE3</accession>
<keyword evidence="2 5" id="KW-0812">Transmembrane</keyword>
<dbReference type="EMBL" id="MFUX01000036">
    <property type="protein sequence ID" value="OGI93917.1"/>
    <property type="molecule type" value="Genomic_DNA"/>
</dbReference>
<sequence>MPPQNQAPVPAPSSNSNSGMAILAYLGILIIVPFLTDAKNDPFVKFHIKQGLVLIISWLVSFVVNVVPILGWMVGMLLFVFNVVMIIIGIMNAASGKQQELPLIGAIGRNFNF</sequence>
<evidence type="ECO:0000313" key="7">
    <source>
        <dbReference type="Proteomes" id="UP000176629"/>
    </source>
</evidence>
<dbReference type="STRING" id="1801773.A3A03_01955"/>
<feature type="transmembrane region" description="Helical" evidence="5">
    <location>
        <begin position="76"/>
        <end position="94"/>
    </location>
</feature>
<comment type="caution">
    <text evidence="6">The sequence shown here is derived from an EMBL/GenBank/DDBJ whole genome shotgun (WGS) entry which is preliminary data.</text>
</comment>
<protein>
    <recommendedName>
        <fullName evidence="8">Import component protein</fullName>
    </recommendedName>
</protein>
<evidence type="ECO:0000256" key="1">
    <source>
        <dbReference type="ARBA" id="ARBA00004141"/>
    </source>
</evidence>
<evidence type="ECO:0000313" key="6">
    <source>
        <dbReference type="EMBL" id="OGI93917.1"/>
    </source>
</evidence>
<organism evidence="6 7">
    <name type="scientific">Candidatus Nomurabacteria bacterium RIFCSPLOWO2_01_FULL_40_18</name>
    <dbReference type="NCBI Taxonomy" id="1801773"/>
    <lineage>
        <taxon>Bacteria</taxon>
        <taxon>Candidatus Nomuraibacteriota</taxon>
    </lineage>
</organism>
<feature type="transmembrane region" description="Helical" evidence="5">
    <location>
        <begin position="50"/>
        <end position="70"/>
    </location>
</feature>
<dbReference type="AlphaFoldDB" id="A0A1F6XIE3"/>
<keyword evidence="4 5" id="KW-0472">Membrane</keyword>
<evidence type="ECO:0008006" key="8">
    <source>
        <dbReference type="Google" id="ProtNLM"/>
    </source>
</evidence>
<dbReference type="Pfam" id="PF09685">
    <property type="entry name" value="MamF_MmsF"/>
    <property type="match status" value="1"/>
</dbReference>
<proteinExistence type="predicted"/>
<gene>
    <name evidence="6" type="ORF">A3A03_01955</name>
</gene>
<evidence type="ECO:0000256" key="4">
    <source>
        <dbReference type="ARBA" id="ARBA00023136"/>
    </source>
</evidence>
<reference evidence="6 7" key="1">
    <citation type="journal article" date="2016" name="Nat. Commun.">
        <title>Thousands of microbial genomes shed light on interconnected biogeochemical processes in an aquifer system.</title>
        <authorList>
            <person name="Anantharaman K."/>
            <person name="Brown C.T."/>
            <person name="Hug L.A."/>
            <person name="Sharon I."/>
            <person name="Castelle C.J."/>
            <person name="Probst A.J."/>
            <person name="Thomas B.C."/>
            <person name="Singh A."/>
            <person name="Wilkins M.J."/>
            <person name="Karaoz U."/>
            <person name="Brodie E.L."/>
            <person name="Williams K.H."/>
            <person name="Hubbard S.S."/>
            <person name="Banfield J.F."/>
        </authorList>
    </citation>
    <scope>NUCLEOTIDE SEQUENCE [LARGE SCALE GENOMIC DNA]</scope>
</reference>